<keyword evidence="6" id="KW-0687">Ribonucleoprotein</keyword>
<accession>R9TK59</accession>
<dbReference type="GO" id="GO:0043021">
    <property type="term" value="F:ribonucleoprotein complex binding"/>
    <property type="evidence" value="ECO:0007669"/>
    <property type="project" value="TreeGrafter"/>
</dbReference>
<comment type="similarity">
    <text evidence="2">Belongs to the eukaryotic ribosomal protein P1/P2 family.</text>
</comment>
<dbReference type="GO" id="GO:0022625">
    <property type="term" value="C:cytosolic large ribosomal subunit"/>
    <property type="evidence" value="ECO:0007669"/>
    <property type="project" value="TreeGrafter"/>
</dbReference>
<dbReference type="InterPro" id="IPR038716">
    <property type="entry name" value="P1/P2_N_sf"/>
</dbReference>
<dbReference type="GO" id="GO:0030295">
    <property type="term" value="F:protein kinase activator activity"/>
    <property type="evidence" value="ECO:0007669"/>
    <property type="project" value="TreeGrafter"/>
</dbReference>
<evidence type="ECO:0000256" key="2">
    <source>
        <dbReference type="ARBA" id="ARBA00005436"/>
    </source>
</evidence>
<dbReference type="CDD" id="cd05831">
    <property type="entry name" value="Ribosomal_P1"/>
    <property type="match status" value="1"/>
</dbReference>
<dbReference type="GO" id="GO:0003735">
    <property type="term" value="F:structural constituent of ribosome"/>
    <property type="evidence" value="ECO:0007669"/>
    <property type="project" value="InterPro"/>
</dbReference>
<dbReference type="FunFam" id="1.10.10.1410:FF:000002">
    <property type="entry name" value="60S acidic ribosomal protein P2"/>
    <property type="match status" value="1"/>
</dbReference>
<dbReference type="AlphaFoldDB" id="R9TK59"/>
<dbReference type="HAMAP" id="MF_01478">
    <property type="entry name" value="Ribosomal_L12_arch"/>
    <property type="match status" value="1"/>
</dbReference>
<dbReference type="Gene3D" id="1.10.10.1410">
    <property type="match status" value="1"/>
</dbReference>
<protein>
    <submittedName>
        <fullName evidence="8">60S acidic ribosomal protein</fullName>
    </submittedName>
</protein>
<dbReference type="PANTHER" id="PTHR45696:SF10">
    <property type="entry name" value="LARGE RIBOSOMAL SUBUNIT PROTEIN P1"/>
    <property type="match status" value="1"/>
</dbReference>
<comment type="subunit">
    <text evidence="3">P1 and P2 exist as dimers at the large ribosomal subunit.</text>
</comment>
<dbReference type="EMBL" id="KC544841">
    <property type="protein sequence ID" value="AGN32903.1"/>
    <property type="molecule type" value="Genomic_DNA"/>
</dbReference>
<feature type="region of interest" description="Disordered" evidence="7">
    <location>
        <begin position="82"/>
        <end position="107"/>
    </location>
</feature>
<evidence type="ECO:0000256" key="4">
    <source>
        <dbReference type="ARBA" id="ARBA00022553"/>
    </source>
</evidence>
<sequence length="107" mass="10749">MSSTQQLACTYAALLLADSGKTNVESLLKVTKIAGVEVSKGMATAFANLLQTVNINELLGNVSFAAGAPAAAGAAPAAGAAAPAAAAEDKKEEEEEEDDDMGFGLFD</sequence>
<evidence type="ECO:0000256" key="1">
    <source>
        <dbReference type="ARBA" id="ARBA00003362"/>
    </source>
</evidence>
<feature type="compositionally biased region" description="Acidic residues" evidence="7">
    <location>
        <begin position="91"/>
        <end position="101"/>
    </location>
</feature>
<evidence type="ECO:0000313" key="8">
    <source>
        <dbReference type="EMBL" id="AGN32903.1"/>
    </source>
</evidence>
<dbReference type="GO" id="GO:0002181">
    <property type="term" value="P:cytoplasmic translation"/>
    <property type="evidence" value="ECO:0007669"/>
    <property type="project" value="TreeGrafter"/>
</dbReference>
<proteinExistence type="inferred from homology"/>
<keyword evidence="5 8" id="KW-0689">Ribosomal protein</keyword>
<name>R9TK59_TRYRA</name>
<reference evidence="8" key="1">
    <citation type="submission" date="2013-01" db="EMBL/GenBank/DDBJ databases">
        <title>Unveiling the Trypanosoma rangeli genome, the neglected and avirulent trypanosome of mammals.</title>
        <authorList>
            <person name="Stoco P.H."/>
            <person name="Wagner G."/>
            <person name="Gerber A."/>
            <person name="Zaha A."/>
            <person name="Monteiro K.M."/>
            <person name="Thompson C."/>
            <person name="Bartholomeu D.C."/>
            <person name="Bahia D."/>
            <person name="Loreto E."/>
            <person name="Prestes E.B."/>
            <person name="De Moraes M.H."/>
            <person name="Lueckemeyer D.D."/>
            <person name="Lima F.M."/>
            <person name="Vallejo G.A."/>
            <person name="Silveira Filho J.F."/>
            <person name="Tyler K.M."/>
            <person name="Almeida L.G."/>
            <person name="Steindel M."/>
            <person name="Ortiz M.F.D.E."/>
            <person name="Siervo M.A."/>
            <person name="Cunha O.L.D.E."/>
            <person name="Neto R."/>
            <person name="Rodrigues-Luiz G."/>
            <person name="Teixeira S.M."/>
            <person name="Silva R."/>
            <person name="Murta S.M."/>
            <person name="Sincero T.C."/>
            <person name="Mendes T.A."/>
            <person name="Urmenyi T.P."/>
            <person name="Da Rocha W.D."/>
            <person name="Vasconcellos A.T."/>
            <person name="Grisard E.C."/>
        </authorList>
    </citation>
    <scope>NUCLEOTIDE SEQUENCE</scope>
</reference>
<keyword evidence="4" id="KW-0597">Phosphoprotein</keyword>
<dbReference type="InterPro" id="IPR027534">
    <property type="entry name" value="Ribosomal_P1/P2"/>
</dbReference>
<dbReference type="InterPro" id="IPR001859">
    <property type="entry name" value="Ribosomal_P1/P2_euk"/>
</dbReference>
<evidence type="ECO:0000256" key="7">
    <source>
        <dbReference type="SAM" id="MobiDB-lite"/>
    </source>
</evidence>
<dbReference type="GO" id="GO:0006414">
    <property type="term" value="P:translational elongation"/>
    <property type="evidence" value="ECO:0007669"/>
    <property type="project" value="InterPro"/>
</dbReference>
<organism evidence="8">
    <name type="scientific">Trypanosoma rangeli</name>
    <dbReference type="NCBI Taxonomy" id="5698"/>
    <lineage>
        <taxon>Eukaryota</taxon>
        <taxon>Discoba</taxon>
        <taxon>Euglenozoa</taxon>
        <taxon>Kinetoplastea</taxon>
        <taxon>Metakinetoplastina</taxon>
        <taxon>Trypanosomatida</taxon>
        <taxon>Trypanosomatidae</taxon>
        <taxon>Trypanosoma</taxon>
        <taxon>Herpetosoma</taxon>
    </lineage>
</organism>
<evidence type="ECO:0000256" key="5">
    <source>
        <dbReference type="ARBA" id="ARBA00022980"/>
    </source>
</evidence>
<dbReference type="PANTHER" id="PTHR45696">
    <property type="entry name" value="60S ACIDIC RIBOSOMAL PROTEIN P1"/>
    <property type="match status" value="1"/>
</dbReference>
<dbReference type="PRINTS" id="PR00456">
    <property type="entry name" value="RIBOSOMALP2"/>
</dbReference>
<evidence type="ECO:0000256" key="3">
    <source>
        <dbReference type="ARBA" id="ARBA00011266"/>
    </source>
</evidence>
<evidence type="ECO:0000256" key="6">
    <source>
        <dbReference type="ARBA" id="ARBA00023274"/>
    </source>
</evidence>
<dbReference type="Pfam" id="PF00428">
    <property type="entry name" value="Ribosomal_60s"/>
    <property type="match status" value="1"/>
</dbReference>
<comment type="function">
    <text evidence="1">Plays an important role in the elongation step of protein synthesis.</text>
</comment>